<keyword evidence="2" id="KW-0812">Transmembrane</keyword>
<organism evidence="4 5">
    <name type="scientific">Kalanchoe fedtschenkoi</name>
    <name type="common">Lavender scallops</name>
    <name type="synonym">South American air plant</name>
    <dbReference type="NCBI Taxonomy" id="63787"/>
    <lineage>
        <taxon>Eukaryota</taxon>
        <taxon>Viridiplantae</taxon>
        <taxon>Streptophyta</taxon>
        <taxon>Embryophyta</taxon>
        <taxon>Tracheophyta</taxon>
        <taxon>Spermatophyta</taxon>
        <taxon>Magnoliopsida</taxon>
        <taxon>eudicotyledons</taxon>
        <taxon>Gunneridae</taxon>
        <taxon>Pentapetalae</taxon>
        <taxon>Saxifragales</taxon>
        <taxon>Crassulaceae</taxon>
        <taxon>Kalanchoe</taxon>
    </lineage>
</organism>
<evidence type="ECO:0000256" key="3">
    <source>
        <dbReference type="ARBA" id="ARBA00023136"/>
    </source>
</evidence>
<evidence type="ECO:0000313" key="5">
    <source>
        <dbReference type="Proteomes" id="UP000594263"/>
    </source>
</evidence>
<dbReference type="InterPro" id="IPR018108">
    <property type="entry name" value="MCP_transmembrane"/>
</dbReference>
<protein>
    <submittedName>
        <fullName evidence="4">Uncharacterized protein</fullName>
    </submittedName>
</protein>
<proteinExistence type="predicted"/>
<dbReference type="SUPFAM" id="SSF103506">
    <property type="entry name" value="Mitochondrial carrier"/>
    <property type="match status" value="1"/>
</dbReference>
<keyword evidence="3" id="KW-0472">Membrane</keyword>
<dbReference type="Proteomes" id="UP000594263">
    <property type="component" value="Unplaced"/>
</dbReference>
<keyword evidence="5" id="KW-1185">Reference proteome</keyword>
<evidence type="ECO:0000313" key="4">
    <source>
        <dbReference type="EnsemblPlants" id="Kaladp0623s0001.1.v1.1"/>
    </source>
</evidence>
<accession>A0A7N0VFB8</accession>
<reference evidence="4" key="1">
    <citation type="submission" date="2021-01" db="UniProtKB">
        <authorList>
            <consortium name="EnsemblPlants"/>
        </authorList>
    </citation>
    <scope>IDENTIFICATION</scope>
</reference>
<comment type="subcellular location">
    <subcellularLocation>
        <location evidence="1">Membrane</location>
        <topology evidence="1">Multi-pass membrane protein</topology>
    </subcellularLocation>
</comment>
<dbReference type="AlphaFoldDB" id="A0A7N0VFB8"/>
<dbReference type="Gramene" id="Kaladp0623s0001.1.v1.1">
    <property type="protein sequence ID" value="Kaladp0623s0001.1.v1.1"/>
    <property type="gene ID" value="Kaladp0623s0001.v1.1"/>
</dbReference>
<evidence type="ECO:0000256" key="1">
    <source>
        <dbReference type="ARBA" id="ARBA00004141"/>
    </source>
</evidence>
<dbReference type="InterPro" id="IPR023395">
    <property type="entry name" value="MCP_dom_sf"/>
</dbReference>
<dbReference type="Pfam" id="PF00153">
    <property type="entry name" value="Mito_carr"/>
    <property type="match status" value="1"/>
</dbReference>
<dbReference type="EnsemblPlants" id="Kaladp0623s0001.1.v1.1">
    <property type="protein sequence ID" value="Kaladp0623s0001.1.v1.1"/>
    <property type="gene ID" value="Kaladp0623s0001.v1.1"/>
</dbReference>
<sequence length="232" mass="25948">MRASNSSDPFDPPFPLGGLFLDAVPISFASLISSQFTPDSDFPSASASCLFKRDPGVAVSWTKKRSWRRVSVNRFLSVSLYDDDGGDDGSSSIDRLDRERNDLLARCGEVEVETKSGASAFNTTKHLWAGAVAAMVSRTFVAPLERLKLEYIVRGDQRSLPELIKTIAATQGIQDFLGHGFRRSYVTLYEEQTNHLQIDDDLHDRDLLSRWRKKMLSLYLAILLGSIYLHGE</sequence>
<dbReference type="GO" id="GO:0016020">
    <property type="term" value="C:membrane"/>
    <property type="evidence" value="ECO:0007669"/>
    <property type="project" value="UniProtKB-SubCell"/>
</dbReference>
<dbReference type="Gene3D" id="1.50.40.10">
    <property type="entry name" value="Mitochondrial carrier domain"/>
    <property type="match status" value="1"/>
</dbReference>
<evidence type="ECO:0000256" key="2">
    <source>
        <dbReference type="ARBA" id="ARBA00022692"/>
    </source>
</evidence>
<name>A0A7N0VFB8_KALFE</name>